<keyword evidence="1" id="KW-0175">Coiled coil</keyword>
<proteinExistence type="predicted"/>
<comment type="caution">
    <text evidence="3">The sequence shown here is derived from an EMBL/GenBank/DDBJ whole genome shotgun (WGS) entry which is preliminary data.</text>
</comment>
<dbReference type="GeneID" id="79315906"/>
<dbReference type="Proteomes" id="UP001596547">
    <property type="component" value="Unassembled WGS sequence"/>
</dbReference>
<evidence type="ECO:0000313" key="3">
    <source>
        <dbReference type="EMBL" id="MFC7317424.1"/>
    </source>
</evidence>
<feature type="coiled-coil region" evidence="1">
    <location>
        <begin position="439"/>
        <end position="525"/>
    </location>
</feature>
<evidence type="ECO:0000256" key="1">
    <source>
        <dbReference type="SAM" id="Coils"/>
    </source>
</evidence>
<feature type="compositionally biased region" description="Basic and acidic residues" evidence="2">
    <location>
        <begin position="426"/>
        <end position="437"/>
    </location>
</feature>
<name>A0ABD6ABP3_9EURY</name>
<evidence type="ECO:0000256" key="2">
    <source>
        <dbReference type="SAM" id="MobiDB-lite"/>
    </source>
</evidence>
<dbReference type="Gene3D" id="1.10.287.1490">
    <property type="match status" value="1"/>
</dbReference>
<protein>
    <submittedName>
        <fullName evidence="3">DUF460 domain-containing protein</fullName>
    </submittedName>
</protein>
<evidence type="ECO:0000313" key="4">
    <source>
        <dbReference type="Proteomes" id="UP001596547"/>
    </source>
</evidence>
<dbReference type="RefSeq" id="WP_276303328.1">
    <property type="nucleotide sequence ID" value="NZ_CP119992.1"/>
</dbReference>
<dbReference type="PANTHER" id="PTHR40707:SF1">
    <property type="entry name" value="DUF460 DOMAIN-CONTAINING PROTEIN"/>
    <property type="match status" value="1"/>
</dbReference>
<reference evidence="3 4" key="1">
    <citation type="journal article" date="2019" name="Int. J. Syst. Evol. Microbiol.">
        <title>The Global Catalogue of Microorganisms (GCM) 10K type strain sequencing project: providing services to taxonomists for standard genome sequencing and annotation.</title>
        <authorList>
            <consortium name="The Broad Institute Genomics Platform"/>
            <consortium name="The Broad Institute Genome Sequencing Center for Infectious Disease"/>
            <person name="Wu L."/>
            <person name="Ma J."/>
        </authorList>
    </citation>
    <scope>NUCLEOTIDE SEQUENCE [LARGE SCALE GENOMIC DNA]</scope>
    <source>
        <strain evidence="3 4">PSR21</strain>
    </source>
</reference>
<dbReference type="InterPro" id="IPR007408">
    <property type="entry name" value="DUF460"/>
</dbReference>
<gene>
    <name evidence="3" type="ORF">ACFQPE_11585</name>
</gene>
<accession>A0ABD6ABP3</accession>
<dbReference type="PANTHER" id="PTHR40707">
    <property type="entry name" value="POSSIBLE NUCLEASE OF RNASE H FOLD, RUVC/YQGF FAMILY"/>
    <property type="match status" value="1"/>
</dbReference>
<organism evidence="3 4">
    <name type="scientific">Halomarina halobia</name>
    <dbReference type="NCBI Taxonomy" id="3033386"/>
    <lineage>
        <taxon>Archaea</taxon>
        <taxon>Methanobacteriati</taxon>
        <taxon>Methanobacteriota</taxon>
        <taxon>Stenosarchaea group</taxon>
        <taxon>Halobacteria</taxon>
        <taxon>Halobacteriales</taxon>
        <taxon>Natronomonadaceae</taxon>
        <taxon>Halomarina</taxon>
    </lineage>
</organism>
<dbReference type="EMBL" id="JBHTBF010000002">
    <property type="protein sequence ID" value="MFC7317424.1"/>
    <property type="molecule type" value="Genomic_DNA"/>
</dbReference>
<dbReference type="Pfam" id="PF04312">
    <property type="entry name" value="DUF460"/>
    <property type="match status" value="1"/>
</dbReference>
<dbReference type="AlphaFoldDB" id="A0ABD6ABP3"/>
<keyword evidence="4" id="KW-1185">Reference proteome</keyword>
<feature type="compositionally biased region" description="Basic and acidic residues" evidence="2">
    <location>
        <begin position="665"/>
        <end position="678"/>
    </location>
</feature>
<sequence length="684" mass="75967">MSTRTSTLDTVVFGVDVQSGDVRGDAPSYAVVAFDVRTAPGAVRANQNAERSGDGEHVDRDVVSLRKLRRLIDRERPAIVATDNVYELAADKDALVHLLRELPSETKLVQVTGAERPEPLSRVASRHGVPYGKKPMKEAEAAARLAAANVGHEVSAFTNTTTVKVSRGRSTGKGGWSEDRFTRRIHGNVQGKAREVEDALRGAGLDYDVERTEKYGGLANAVFTVEARPGDIPVSRLRRGDVRVEIERERRDGIEFRPLAKRRDRVIVGIDPGTTTAVAVVGLGGEVLDVLSTRTADTAEVIEWIVERGRPIVVAADVTPMPETVEKIRRSFDAAAWTPERDLLIDSKQHRTREIGYDNDHERDATAAALFAFDHHEDQFERIARKVPATVDRGEVIARVVSGGESVEAVVDDLTEDETTEEEEPEHAPRELTPEEKRIKHLESRIDRLESHVEDLRETVSTKDDRIAEYERELSETRREERREARERRLVARLERENDRLERELAEQREETESLEDKLERLKTLWKLDHSNFADVAEGRRDLVPVKVIEQFTKGAIEAADGSFGLAAGDVVFLRDASGAGRSTAKRLAATDPRVVLRQGGLSDAADEVLFEHGIPVGPANDVSIQEIDELAIAPESEVEAVVADWEERAEERRRQQKGAMVDRLISEHRAGYDEAGRADGTGG</sequence>
<feature type="region of interest" description="Disordered" evidence="2">
    <location>
        <begin position="413"/>
        <end position="437"/>
    </location>
</feature>
<feature type="compositionally biased region" description="Acidic residues" evidence="2">
    <location>
        <begin position="413"/>
        <end position="425"/>
    </location>
</feature>
<feature type="region of interest" description="Disordered" evidence="2">
    <location>
        <begin position="649"/>
        <end position="684"/>
    </location>
</feature>